<protein>
    <submittedName>
        <fullName evidence="2">Uncharacterized protein</fullName>
    </submittedName>
</protein>
<reference evidence="3" key="1">
    <citation type="journal article" date="2020" name="MBio">
        <title>Horizontal gene transfer to a defensive symbiont with a reduced genome amongst a multipartite beetle microbiome.</title>
        <authorList>
            <person name="Waterworth S.C."/>
            <person name="Florez L.V."/>
            <person name="Rees E.R."/>
            <person name="Hertweck C."/>
            <person name="Kaltenpoth M."/>
            <person name="Kwan J.C."/>
        </authorList>
    </citation>
    <scope>NUCLEOTIDE SEQUENCE [LARGE SCALE GENOMIC DNA]</scope>
</reference>
<feature type="coiled-coil region" evidence="1">
    <location>
        <begin position="44"/>
        <end position="126"/>
    </location>
</feature>
<evidence type="ECO:0000313" key="3">
    <source>
        <dbReference type="Proteomes" id="UP000490535"/>
    </source>
</evidence>
<proteinExistence type="predicted"/>
<evidence type="ECO:0000256" key="1">
    <source>
        <dbReference type="SAM" id="Coils"/>
    </source>
</evidence>
<evidence type="ECO:0000313" key="2">
    <source>
        <dbReference type="EMBL" id="KAF1016665.1"/>
    </source>
</evidence>
<sequence length="210" mass="24039">MTQGIPSRDILVDKNGQMTTIWLIFFQHLYSVYSDSSQNNADTLAQIKEIANQAIEMARQAKNDNEAQQKEIDALYDQITNASNNFATSQDIQTVNKRVEQTEYDIQQLQLALDKLKKTFEDAQKESKDKFTDLQDQINNLARSSFVEAPFDDKTYGRKNLEWVEIVAVKLSFPFFMSDGTAQNIPLTSDFQLPFFLSDGTQQNIQMVTL</sequence>
<dbReference type="EMBL" id="WNDP01000204">
    <property type="protein sequence ID" value="KAF1016665.1"/>
    <property type="molecule type" value="Genomic_DNA"/>
</dbReference>
<accession>A0A833P981</accession>
<gene>
    <name evidence="2" type="ORF">GAK29_04475</name>
</gene>
<organism evidence="2 3">
    <name type="scientific">Acinetobacter bereziniae</name>
    <name type="common">Acinetobacter genomosp. 10</name>
    <dbReference type="NCBI Taxonomy" id="106648"/>
    <lineage>
        <taxon>Bacteria</taxon>
        <taxon>Pseudomonadati</taxon>
        <taxon>Pseudomonadota</taxon>
        <taxon>Gammaproteobacteria</taxon>
        <taxon>Moraxellales</taxon>
        <taxon>Moraxellaceae</taxon>
        <taxon>Acinetobacter</taxon>
    </lineage>
</organism>
<name>A0A833P981_ACIBZ</name>
<dbReference type="Proteomes" id="UP000490535">
    <property type="component" value="Unassembled WGS sequence"/>
</dbReference>
<comment type="caution">
    <text evidence="2">The sequence shown here is derived from an EMBL/GenBank/DDBJ whole genome shotgun (WGS) entry which is preliminary data.</text>
</comment>
<dbReference type="Gene3D" id="1.20.5.320">
    <property type="entry name" value="6-Phosphogluconate Dehydrogenase, domain 3"/>
    <property type="match status" value="1"/>
</dbReference>
<keyword evidence="1" id="KW-0175">Coiled coil</keyword>
<dbReference type="AlphaFoldDB" id="A0A833P981"/>